<dbReference type="Pfam" id="PF00814">
    <property type="entry name" value="TsaD"/>
    <property type="match status" value="2"/>
</dbReference>
<dbReference type="InterPro" id="IPR000905">
    <property type="entry name" value="Gcp-like_dom"/>
</dbReference>
<feature type="domain" description="Gcp-like" evidence="2">
    <location>
        <begin position="44"/>
        <end position="166"/>
    </location>
</feature>
<dbReference type="VEuPathDB" id="VectorBase:ADAC001381"/>
<dbReference type="STRING" id="43151.W5JR07"/>
<reference evidence="3" key="3">
    <citation type="journal article" date="2013" name="Nucleic Acids Res.">
        <title>The genome of Anopheles darlingi, the main neotropical malaria vector.</title>
        <authorList>
            <person name="Marinotti O."/>
            <person name="Cerqueira G.C."/>
            <person name="de Almeida L.G."/>
            <person name="Ferro M.I."/>
            <person name="Loreto E.L."/>
            <person name="Zaha A."/>
            <person name="Teixeira S.M."/>
            <person name="Wespiser A.R."/>
            <person name="Almeida E Silva A."/>
            <person name="Schlindwein A.D."/>
            <person name="Pacheco A.C."/>
            <person name="Silva A.L."/>
            <person name="Graveley B.R."/>
            <person name="Walenz B.P."/>
            <person name="Lima Bde A."/>
            <person name="Ribeiro C.A."/>
            <person name="Nunes-Silva C.G."/>
            <person name="de Carvalho C.R."/>
            <person name="Soares C.M."/>
            <person name="de Menezes C.B."/>
            <person name="Matiolli C."/>
            <person name="Caffrey D."/>
            <person name="Araujo D.A."/>
            <person name="de Oliveira D.M."/>
            <person name="Golenbock D."/>
            <person name="Grisard E.C."/>
            <person name="Fantinatti-Garboggini F."/>
            <person name="de Carvalho F.M."/>
            <person name="Barcellos F.G."/>
            <person name="Prosdocimi F."/>
            <person name="May G."/>
            <person name="Azevedo Junior G.M."/>
            <person name="Guimaraes G.M."/>
            <person name="Goldman G.H."/>
            <person name="Padilha I.Q."/>
            <person name="Batista Jda S."/>
            <person name="Ferro J.A."/>
            <person name="Ribeiro J.M."/>
            <person name="Fietto J.L."/>
            <person name="Dabbas K.M."/>
            <person name="Cerdeira L."/>
            <person name="Agnez-Lima L.F."/>
            <person name="Brocchi M."/>
            <person name="de Carvalho M.O."/>
            <person name="Teixeira Mde M."/>
            <person name="Diniz Maia Mde M."/>
            <person name="Goldman M.H."/>
            <person name="Cruz Schneider M.P."/>
            <person name="Felipe M.S."/>
            <person name="Hungria M."/>
            <person name="Nicolas M.F."/>
            <person name="Pereira M."/>
            <person name="Montes M.A."/>
            <person name="Cantao M.E."/>
            <person name="Vincentz M."/>
            <person name="Rafael M.S."/>
            <person name="Silverman N."/>
            <person name="Stoco P.H."/>
            <person name="Souza R.C."/>
            <person name="Vicentini R."/>
            <person name="Gazzinelli R.T."/>
            <person name="Neves Rde O."/>
            <person name="Silva R."/>
            <person name="Astolfi-Filho S."/>
            <person name="Maciel T.E."/>
            <person name="Urmenyi T.P."/>
            <person name="Tadei W.P."/>
            <person name="Camargo E.P."/>
            <person name="de Vasconcelos A.T."/>
        </authorList>
    </citation>
    <scope>NUCLEOTIDE SEQUENCE</scope>
</reference>
<reference evidence="3 5" key="1">
    <citation type="journal article" date="2010" name="BMC Genomics">
        <title>Combination of measures distinguishes pre-miRNAs from other stem-loops in the genome of the newly sequenced Anopheles darlingi.</title>
        <authorList>
            <person name="Mendes N.D."/>
            <person name="Freitas A.T."/>
            <person name="Vasconcelos A.T."/>
            <person name="Sagot M.F."/>
        </authorList>
    </citation>
    <scope>NUCLEOTIDE SEQUENCE</scope>
</reference>
<reference evidence="4" key="4">
    <citation type="submission" date="2015-06" db="UniProtKB">
        <authorList>
            <consortium name="EnsemblMetazoa"/>
        </authorList>
    </citation>
    <scope>IDENTIFICATION</scope>
</reference>
<sequence length="254" mass="27563">MPPVAQDIHRANIENVVNKTFQIAGLTPKELDAIAVTNRPEGTNRFRLLGETLDDAPGEALDKIARRLKLRNVAKYEHMSGGQAIELAALAGASQSAAYDFPLPLSKYRDCQFSFAGLKNTATRHILEQEARHSEPSSSSSSSSEEPEDWCHARKSTTSSALLEQAAVAGAAAAVVAQPVAPVEEFGNDGEVEISNSENFFDSVEGNRQPRRGTALLRPCDSAIVRIGELSTSVGTSNTTKLEVQWKYKSVHWE</sequence>
<dbReference type="EMBL" id="ADMH02000362">
    <property type="protein sequence ID" value="ETN66832.1"/>
    <property type="molecule type" value="Genomic_DNA"/>
</dbReference>
<dbReference type="EnsemblMetazoa" id="ADAC001381-RA">
    <property type="protein sequence ID" value="ADAC001381-PA"/>
    <property type="gene ID" value="ADAC001381"/>
</dbReference>
<dbReference type="PANTHER" id="PTHR11735:SF6">
    <property type="entry name" value="TRNA N6-ADENOSINE THREONYLCARBAMOYLTRANSFERASE, MITOCHONDRIAL"/>
    <property type="match status" value="1"/>
</dbReference>
<evidence type="ECO:0000256" key="1">
    <source>
        <dbReference type="SAM" id="MobiDB-lite"/>
    </source>
</evidence>
<dbReference type="eggNOG" id="KOG2707">
    <property type="taxonomic scope" value="Eukaryota"/>
</dbReference>
<evidence type="ECO:0000313" key="5">
    <source>
        <dbReference type="Proteomes" id="UP000000673"/>
    </source>
</evidence>
<name>W5JR07_ANODA</name>
<feature type="region of interest" description="Disordered" evidence="1">
    <location>
        <begin position="129"/>
        <end position="156"/>
    </location>
</feature>
<organism evidence="3">
    <name type="scientific">Anopheles darlingi</name>
    <name type="common">Mosquito</name>
    <dbReference type="NCBI Taxonomy" id="43151"/>
    <lineage>
        <taxon>Eukaryota</taxon>
        <taxon>Metazoa</taxon>
        <taxon>Ecdysozoa</taxon>
        <taxon>Arthropoda</taxon>
        <taxon>Hexapoda</taxon>
        <taxon>Insecta</taxon>
        <taxon>Pterygota</taxon>
        <taxon>Neoptera</taxon>
        <taxon>Endopterygota</taxon>
        <taxon>Diptera</taxon>
        <taxon>Nematocera</taxon>
        <taxon>Culicoidea</taxon>
        <taxon>Culicidae</taxon>
        <taxon>Anophelinae</taxon>
        <taxon>Anopheles</taxon>
    </lineage>
</organism>
<keyword evidence="5" id="KW-1185">Reference proteome</keyword>
<evidence type="ECO:0000313" key="4">
    <source>
        <dbReference type="EnsemblMetazoa" id="ADAC001381-PA"/>
    </source>
</evidence>
<dbReference type="Gene3D" id="3.30.420.40">
    <property type="match status" value="2"/>
</dbReference>
<reference evidence="3" key="2">
    <citation type="submission" date="2010-05" db="EMBL/GenBank/DDBJ databases">
        <authorList>
            <person name="Almeida L.G."/>
            <person name="Nicolas M.F."/>
            <person name="Souza R.C."/>
            <person name="Vasconcelos A.T.R."/>
        </authorList>
    </citation>
    <scope>NUCLEOTIDE SEQUENCE</scope>
</reference>
<dbReference type="GO" id="GO:0005739">
    <property type="term" value="C:mitochondrion"/>
    <property type="evidence" value="ECO:0007669"/>
    <property type="project" value="TreeGrafter"/>
</dbReference>
<gene>
    <name evidence="3" type="ORF">AND_001381</name>
</gene>
<dbReference type="Proteomes" id="UP000000673">
    <property type="component" value="Unassembled WGS sequence"/>
</dbReference>
<dbReference type="AlphaFoldDB" id="W5JR07"/>
<protein>
    <recommendedName>
        <fullName evidence="2">Gcp-like domain-containing protein</fullName>
    </recommendedName>
</protein>
<proteinExistence type="predicted"/>
<accession>W5JR07</accession>
<dbReference type="PANTHER" id="PTHR11735">
    <property type="entry name" value="TRNA N6-ADENOSINE THREONYLCARBAMOYLTRANSFERASE"/>
    <property type="match status" value="1"/>
</dbReference>
<evidence type="ECO:0000313" key="3">
    <source>
        <dbReference type="EMBL" id="ETN66832.1"/>
    </source>
</evidence>
<dbReference type="VEuPathDB" id="VectorBase:ADAR2_001771"/>
<dbReference type="HOGENOM" id="CLU_1095065_0_0_1"/>
<evidence type="ECO:0000259" key="2">
    <source>
        <dbReference type="Pfam" id="PF00814"/>
    </source>
</evidence>
<feature type="domain" description="Gcp-like" evidence="2">
    <location>
        <begin position="1"/>
        <end position="40"/>
    </location>
</feature>